<sequence length="61" mass="6518">MPGRMTDQQWEAQNGPLSPAEAQARGLCWCCTGNGVLYTAFGGVQRTVACPEKCDNGKARS</sequence>
<name>A0A919GN27_9ACTN</name>
<evidence type="ECO:0000313" key="2">
    <source>
        <dbReference type="Proteomes" id="UP000603227"/>
    </source>
</evidence>
<reference evidence="1" key="2">
    <citation type="submission" date="2020-09" db="EMBL/GenBank/DDBJ databases">
        <authorList>
            <person name="Sun Q."/>
            <person name="Zhou Y."/>
        </authorList>
    </citation>
    <scope>NUCLEOTIDE SEQUENCE</scope>
    <source>
        <strain evidence="1">CGMCC 4.7403</strain>
    </source>
</reference>
<accession>A0A919GN27</accession>
<reference evidence="1" key="1">
    <citation type="journal article" date="2014" name="Int. J. Syst. Evol. Microbiol.">
        <title>Complete genome sequence of Corynebacterium casei LMG S-19264T (=DSM 44701T), isolated from a smear-ripened cheese.</title>
        <authorList>
            <consortium name="US DOE Joint Genome Institute (JGI-PGF)"/>
            <person name="Walter F."/>
            <person name="Albersmeier A."/>
            <person name="Kalinowski J."/>
            <person name="Ruckert C."/>
        </authorList>
    </citation>
    <scope>NUCLEOTIDE SEQUENCE</scope>
    <source>
        <strain evidence="1">CGMCC 4.7403</strain>
    </source>
</reference>
<dbReference type="AlphaFoldDB" id="A0A919GN27"/>
<proteinExistence type="predicted"/>
<dbReference type="Proteomes" id="UP000603227">
    <property type="component" value="Unassembled WGS sequence"/>
</dbReference>
<protein>
    <submittedName>
        <fullName evidence="1">Uncharacterized protein</fullName>
    </submittedName>
</protein>
<organism evidence="1 2">
    <name type="scientific">Streptomyces capitiformicae</name>
    <dbReference type="NCBI Taxonomy" id="2014920"/>
    <lineage>
        <taxon>Bacteria</taxon>
        <taxon>Bacillati</taxon>
        <taxon>Actinomycetota</taxon>
        <taxon>Actinomycetes</taxon>
        <taxon>Kitasatosporales</taxon>
        <taxon>Streptomycetaceae</taxon>
        <taxon>Streptomyces</taxon>
    </lineage>
</organism>
<gene>
    <name evidence="1" type="ORF">GCM10017771_30700</name>
</gene>
<dbReference type="RefSeq" id="WP_189783017.1">
    <property type="nucleotide sequence ID" value="NZ_BNAT01000009.1"/>
</dbReference>
<comment type="caution">
    <text evidence="1">The sequence shown here is derived from an EMBL/GenBank/DDBJ whole genome shotgun (WGS) entry which is preliminary data.</text>
</comment>
<evidence type="ECO:0000313" key="1">
    <source>
        <dbReference type="EMBL" id="GHH87845.1"/>
    </source>
</evidence>
<keyword evidence="2" id="KW-1185">Reference proteome</keyword>
<dbReference type="EMBL" id="BNAT01000009">
    <property type="protein sequence ID" value="GHH87845.1"/>
    <property type="molecule type" value="Genomic_DNA"/>
</dbReference>